<evidence type="ECO:0008006" key="3">
    <source>
        <dbReference type="Google" id="ProtNLM"/>
    </source>
</evidence>
<protein>
    <recommendedName>
        <fullName evidence="3">DUF1015 domain-containing protein</fullName>
    </recommendedName>
</protein>
<proteinExistence type="predicted"/>
<dbReference type="PIRSF" id="PIRSF033563">
    <property type="entry name" value="UCP033563"/>
    <property type="match status" value="1"/>
</dbReference>
<organism evidence="1 2">
    <name type="scientific">Hungatella hathewayi DSM 13479</name>
    <dbReference type="NCBI Taxonomy" id="566550"/>
    <lineage>
        <taxon>Bacteria</taxon>
        <taxon>Bacillati</taxon>
        <taxon>Bacillota</taxon>
        <taxon>Clostridia</taxon>
        <taxon>Lachnospirales</taxon>
        <taxon>Lachnospiraceae</taxon>
        <taxon>Hungatella</taxon>
    </lineage>
</organism>
<evidence type="ECO:0000313" key="1">
    <source>
        <dbReference type="EMBL" id="EFD01687.1"/>
    </source>
</evidence>
<dbReference type="InterPro" id="IPR008323">
    <property type="entry name" value="UCP033563"/>
</dbReference>
<name>D3A911_9FIRM</name>
<dbReference type="Pfam" id="PF06245">
    <property type="entry name" value="DUF1015"/>
    <property type="match status" value="1"/>
</dbReference>
<reference evidence="1 2" key="1">
    <citation type="submission" date="2010-01" db="EMBL/GenBank/DDBJ databases">
        <authorList>
            <person name="Weinstock G."/>
            <person name="Sodergren E."/>
            <person name="Clifton S."/>
            <person name="Fulton L."/>
            <person name="Fulton B."/>
            <person name="Courtney L."/>
            <person name="Fronick C."/>
            <person name="Harrison M."/>
            <person name="Strong C."/>
            <person name="Farmer C."/>
            <person name="Delahaunty K."/>
            <person name="Markovic C."/>
            <person name="Hall O."/>
            <person name="Minx P."/>
            <person name="Tomlinson C."/>
            <person name="Mitreva M."/>
            <person name="Nelson J."/>
            <person name="Hou S."/>
            <person name="Wollam A."/>
            <person name="Pepin K.H."/>
            <person name="Johnson M."/>
            <person name="Bhonagiri V."/>
            <person name="Nash W.E."/>
            <person name="Warren W."/>
            <person name="Chinwalla A."/>
            <person name="Mardis E.R."/>
            <person name="Wilson R.K."/>
        </authorList>
    </citation>
    <scope>NUCLEOTIDE SEQUENCE [LARGE SCALE GENOMIC DNA]</scope>
    <source>
        <strain evidence="1 2">DSM 13479</strain>
    </source>
</reference>
<accession>D3A911</accession>
<comment type="caution">
    <text evidence="1">The sequence shown here is derived from an EMBL/GenBank/DDBJ whole genome shotgun (WGS) entry which is preliminary data.</text>
</comment>
<evidence type="ECO:0000313" key="2">
    <source>
        <dbReference type="Proteomes" id="UP000004968"/>
    </source>
</evidence>
<dbReference type="AlphaFoldDB" id="D3A911"/>
<dbReference type="Proteomes" id="UP000004968">
    <property type="component" value="Unassembled WGS sequence"/>
</dbReference>
<dbReference type="PANTHER" id="PTHR36454">
    <property type="entry name" value="LMO2823 PROTEIN"/>
    <property type="match status" value="1"/>
</dbReference>
<dbReference type="EMBL" id="ACIO01000009">
    <property type="protein sequence ID" value="EFD01687.1"/>
    <property type="molecule type" value="Genomic_DNA"/>
</dbReference>
<gene>
    <name evidence="1" type="ORF">CLOSTHATH_00081</name>
</gene>
<dbReference type="HOGENOM" id="CLU_031277_0_0_9"/>
<sequence length="431" mass="48429">MEVSMARLDVKSKENRMAVVKPFPCVRPDKKYAACVAALPYDVYNRKEAKAAASANPKSFLNIDRPETQFPDELDMYDDRVYDKAKEMLESWIADGTFVKDPLAAYYIYELTMDGRKQTGIVACSSIDDYVNGVVKKHENTREEKELDRIRHVDATDAQTGPIFLAYRSNAMINKVVDLKTGTEPLYDFTAEDGIRHRVWEIGNADSILTVEEAFAGIPATYIADGHHRAASAVKVGLKRREEHPDYTGNEPFNYFLSVLFPDDQLMIMPYNRVVKDLNGMTEETFLKRVEEAGFTVASMGTEGFAPVEKGTFGMYLCGQWYCLTAAERLLTSDPVKGLDVSILQDHLLGPVLGIGDPRVDKRIDFIGGIRGLSELEKRCREDMTVAFSMVPTSIEELFSVADAGLLMPPKSTWFEPKLRSGLFIHLLSKR</sequence>
<dbReference type="PANTHER" id="PTHR36454:SF1">
    <property type="entry name" value="DUF1015 DOMAIN-CONTAINING PROTEIN"/>
    <property type="match status" value="1"/>
</dbReference>